<keyword evidence="8 11" id="KW-0472">Membrane</keyword>
<evidence type="ECO:0000313" key="17">
    <source>
        <dbReference type="Proteomes" id="UP000267535"/>
    </source>
</evidence>
<keyword evidence="9 16" id="KW-0675">Receptor</keyword>
<evidence type="ECO:0000256" key="5">
    <source>
        <dbReference type="ARBA" id="ARBA00022692"/>
    </source>
</evidence>
<dbReference type="GO" id="GO:0009279">
    <property type="term" value="C:cell outer membrane"/>
    <property type="evidence" value="ECO:0007669"/>
    <property type="project" value="UniProtKB-SubCell"/>
</dbReference>
<dbReference type="OrthoDB" id="9764669at2"/>
<dbReference type="InterPro" id="IPR039426">
    <property type="entry name" value="TonB-dep_rcpt-like"/>
</dbReference>
<evidence type="ECO:0000256" key="4">
    <source>
        <dbReference type="ARBA" id="ARBA00022452"/>
    </source>
</evidence>
<dbReference type="AlphaFoldDB" id="A0A3P1SU71"/>
<evidence type="ECO:0000256" key="11">
    <source>
        <dbReference type="PROSITE-ProRule" id="PRU01360"/>
    </source>
</evidence>
<dbReference type="RefSeq" id="WP_124925066.1">
    <property type="nucleotide sequence ID" value="NZ_BMOH01000003.1"/>
</dbReference>
<comment type="similarity">
    <text evidence="2">Belongs to the TonB-dependent receptor family. Hemoglobin/haptoglobin binding protein subfamily.</text>
</comment>
<evidence type="ECO:0000256" key="13">
    <source>
        <dbReference type="SAM" id="SignalP"/>
    </source>
</evidence>
<evidence type="ECO:0000256" key="10">
    <source>
        <dbReference type="ARBA" id="ARBA00023237"/>
    </source>
</evidence>
<keyword evidence="3 11" id="KW-0813">Transport</keyword>
<keyword evidence="7 12" id="KW-0798">TonB box</keyword>
<reference evidence="16 17" key="1">
    <citation type="submission" date="2018-11" db="EMBL/GenBank/DDBJ databases">
        <title>The draft genome sequence of Amphritea balenae JAMM 1525T.</title>
        <authorList>
            <person name="Fang Z."/>
            <person name="Zhang Y."/>
            <person name="Han X."/>
        </authorList>
    </citation>
    <scope>NUCLEOTIDE SEQUENCE [LARGE SCALE GENOMIC DNA]</scope>
    <source>
        <strain evidence="16 17">JAMM 1525</strain>
    </source>
</reference>
<dbReference type="InterPro" id="IPR012910">
    <property type="entry name" value="Plug_dom"/>
</dbReference>
<dbReference type="SUPFAM" id="SSF56935">
    <property type="entry name" value="Porins"/>
    <property type="match status" value="1"/>
</dbReference>
<dbReference type="PROSITE" id="PS52016">
    <property type="entry name" value="TONB_DEPENDENT_REC_3"/>
    <property type="match status" value="1"/>
</dbReference>
<evidence type="ECO:0000256" key="8">
    <source>
        <dbReference type="ARBA" id="ARBA00023136"/>
    </source>
</evidence>
<proteinExistence type="inferred from homology"/>
<dbReference type="GO" id="GO:0015344">
    <property type="term" value="F:siderophore uptake transmembrane transporter activity"/>
    <property type="evidence" value="ECO:0007669"/>
    <property type="project" value="TreeGrafter"/>
</dbReference>
<accession>A0A3P1SU71</accession>
<evidence type="ECO:0000259" key="14">
    <source>
        <dbReference type="Pfam" id="PF00593"/>
    </source>
</evidence>
<keyword evidence="4 11" id="KW-1134">Transmembrane beta strand</keyword>
<feature type="chain" id="PRO_5018335005" evidence="13">
    <location>
        <begin position="21"/>
        <end position="657"/>
    </location>
</feature>
<dbReference type="Pfam" id="PF00593">
    <property type="entry name" value="TonB_dep_Rec_b-barrel"/>
    <property type="match status" value="1"/>
</dbReference>
<evidence type="ECO:0000259" key="15">
    <source>
        <dbReference type="Pfam" id="PF07715"/>
    </source>
</evidence>
<evidence type="ECO:0000256" key="12">
    <source>
        <dbReference type="RuleBase" id="RU003357"/>
    </source>
</evidence>
<evidence type="ECO:0000256" key="3">
    <source>
        <dbReference type="ARBA" id="ARBA00022448"/>
    </source>
</evidence>
<feature type="domain" description="TonB-dependent receptor plug" evidence="15">
    <location>
        <begin position="50"/>
        <end position="159"/>
    </location>
</feature>
<keyword evidence="5 11" id="KW-0812">Transmembrane</keyword>
<evidence type="ECO:0000256" key="2">
    <source>
        <dbReference type="ARBA" id="ARBA00008143"/>
    </source>
</evidence>
<evidence type="ECO:0000256" key="6">
    <source>
        <dbReference type="ARBA" id="ARBA00022729"/>
    </source>
</evidence>
<protein>
    <submittedName>
        <fullName evidence="16">TonB-dependent receptor</fullName>
    </submittedName>
</protein>
<comment type="caution">
    <text evidence="16">The sequence shown here is derived from an EMBL/GenBank/DDBJ whole genome shotgun (WGS) entry which is preliminary data.</text>
</comment>
<organism evidence="16 17">
    <name type="scientific">Amphritea balenae</name>
    <dbReference type="NCBI Taxonomy" id="452629"/>
    <lineage>
        <taxon>Bacteria</taxon>
        <taxon>Pseudomonadati</taxon>
        <taxon>Pseudomonadota</taxon>
        <taxon>Gammaproteobacteria</taxon>
        <taxon>Oceanospirillales</taxon>
        <taxon>Oceanospirillaceae</taxon>
        <taxon>Amphritea</taxon>
    </lineage>
</organism>
<dbReference type="PANTHER" id="PTHR30069:SF29">
    <property type="entry name" value="HEMOGLOBIN AND HEMOGLOBIN-HAPTOGLOBIN-BINDING PROTEIN 1-RELATED"/>
    <property type="match status" value="1"/>
</dbReference>
<dbReference type="Proteomes" id="UP000267535">
    <property type="component" value="Unassembled WGS sequence"/>
</dbReference>
<dbReference type="Pfam" id="PF07715">
    <property type="entry name" value="Plug"/>
    <property type="match status" value="1"/>
</dbReference>
<evidence type="ECO:0000256" key="1">
    <source>
        <dbReference type="ARBA" id="ARBA00004571"/>
    </source>
</evidence>
<keyword evidence="10 11" id="KW-0998">Cell outer membrane</keyword>
<name>A0A3P1SU71_9GAMM</name>
<dbReference type="InterPro" id="IPR000531">
    <property type="entry name" value="Beta-barrel_TonB"/>
</dbReference>
<evidence type="ECO:0000256" key="7">
    <source>
        <dbReference type="ARBA" id="ARBA00023077"/>
    </source>
</evidence>
<dbReference type="GO" id="GO:0044718">
    <property type="term" value="P:siderophore transmembrane transport"/>
    <property type="evidence" value="ECO:0007669"/>
    <property type="project" value="TreeGrafter"/>
</dbReference>
<dbReference type="Gene3D" id="2.40.170.20">
    <property type="entry name" value="TonB-dependent receptor, beta-barrel domain"/>
    <property type="match status" value="1"/>
</dbReference>
<dbReference type="InterPro" id="IPR036942">
    <property type="entry name" value="Beta-barrel_TonB_sf"/>
</dbReference>
<dbReference type="Gene3D" id="2.170.130.10">
    <property type="entry name" value="TonB-dependent receptor, plug domain"/>
    <property type="match status" value="1"/>
</dbReference>
<comment type="subcellular location">
    <subcellularLocation>
        <location evidence="1 11">Cell outer membrane</location>
        <topology evidence="1 11">Multi-pass membrane protein</topology>
    </subcellularLocation>
</comment>
<dbReference type="PANTHER" id="PTHR30069">
    <property type="entry name" value="TONB-DEPENDENT OUTER MEMBRANE RECEPTOR"/>
    <property type="match status" value="1"/>
</dbReference>
<gene>
    <name evidence="16" type="ORF">EHS89_05165</name>
</gene>
<feature type="domain" description="TonB-dependent receptor-like beta-barrel" evidence="14">
    <location>
        <begin position="183"/>
        <end position="624"/>
    </location>
</feature>
<dbReference type="EMBL" id="RQXV01000002">
    <property type="protein sequence ID" value="RRD00485.1"/>
    <property type="molecule type" value="Genomic_DNA"/>
</dbReference>
<keyword evidence="6 13" id="KW-0732">Signal</keyword>
<feature type="signal peptide" evidence="13">
    <location>
        <begin position="1"/>
        <end position="20"/>
    </location>
</feature>
<dbReference type="InterPro" id="IPR037066">
    <property type="entry name" value="Plug_dom_sf"/>
</dbReference>
<evidence type="ECO:0000256" key="9">
    <source>
        <dbReference type="ARBA" id="ARBA00023170"/>
    </source>
</evidence>
<sequence length="657" mass="73729">MNQLLSVVLGLSVVASQASANQNALETMDLEALMSLDVQATSVMKRVESVYDTPASMYVLTNEQIHRAGVENLSQAIGLLPGIFVRDADNSKIALGIRKSPNEFGSNILVMIDGRYFYNPAFQGVTWDALDIPLETIARIELIRGSGGTLWSTKASSGVINIITKHSIDTQGFEVTTATGDPVNRQLNLRYGGLFGQTGSYRMNLKSQGVKQSEGFDGNEIKSFTSRLDYSFSDDLSLLLTAGYQNGDIDRLLVGTVAMSTEPRIYEDKTTTTTNDVMIRLDHRLSANKTQLLQMSYSVLDIETDSFARGKNSIFNLNYAMNSEFERHKLDWGLEYQYNDVLVTGNEMIYLPPDLNTQLHNYGFFLQDQYQLVPDQTQLTLAIRVDKDPITNWLYQPSVKIMQNLGRHGVLWAGVSRSVQSSTLFDKYLTWLQPMALLQVQPYPNPPFPVTHYLKGGPDIKSVKFDNLELGYRMKHELLEMDLSLYRISSDNDYGVQTTFDPSILELNSIGVNGVKSVKTGAEAVFNFQPRHNWNLQLGLNYLNYEARALMAGIVMPEPTVLKQVSLRSDYQVSPELNTYVRIEHQNDISSTSGNDIPDYTSVDAGVTWQVNPSLELGLYGRNLFDSKHLEFEIDNGAWLGKTEIERSFFARAVVKF</sequence>
<evidence type="ECO:0000313" key="16">
    <source>
        <dbReference type="EMBL" id="RRD00485.1"/>
    </source>
</evidence>
<keyword evidence="17" id="KW-1185">Reference proteome</keyword>